<dbReference type="AlphaFoldDB" id="J9FXR1"/>
<proteinExistence type="predicted"/>
<protein>
    <submittedName>
        <fullName evidence="2">Lipoprotein</fullName>
    </submittedName>
</protein>
<dbReference type="Pfam" id="PF13201">
    <property type="entry name" value="PCMD"/>
    <property type="match status" value="1"/>
</dbReference>
<sequence>MKLKKLPFLMMAGSMLFFLSSCIQEEPLNAECDILGVDSIWLSRHKDMIIGNPMITNTTVSFNVKKGTDCSKLDPSFYLTPGARLTMEKDGMSIDANGAVRDFTLPQTYTAHSEDGAWSKKYMVSFNYPRPATDCHFEYFELEKKGRYYIWYENDSSDPANPRRDYWASGNAGFAFTGKGKTPADYPTCVCDDGYKGKGVVLTTRNTGSFGALAKMPIAAGNLFIGEFKSEKATIDPMGATRFGLQIVGGKPLYLSGYYKYKAGEVFTDKKGAVDPSRRDTCDIYAVLYEVNPDKFVPLQGDDVLSSERIVSLARLEQPGEPKEWTRFDIPFVYQNNKTFDKERFRNNGYAITIVATSSRQGAYFEGAVDSQLYVDEIKLTWEEVN</sequence>
<dbReference type="InterPro" id="IPR038653">
    <property type="entry name" value="Put_CMD_sf"/>
</dbReference>
<dbReference type="InterPro" id="IPR025112">
    <property type="entry name" value="PCMD"/>
</dbReference>
<dbReference type="PROSITE" id="PS51257">
    <property type="entry name" value="PROKAR_LIPOPROTEIN"/>
    <property type="match status" value="1"/>
</dbReference>
<keyword evidence="2" id="KW-0449">Lipoprotein</keyword>
<dbReference type="Gene3D" id="2.60.120.890">
    <property type="entry name" value="BT2081, beta-jelly-roll domain"/>
    <property type="match status" value="1"/>
</dbReference>
<comment type="caution">
    <text evidence="2">The sequence shown here is derived from an EMBL/GenBank/DDBJ whole genome shotgun (WGS) entry which is preliminary data.</text>
</comment>
<evidence type="ECO:0000313" key="2">
    <source>
        <dbReference type="EMBL" id="EJW92129.1"/>
    </source>
</evidence>
<reference evidence="2" key="1">
    <citation type="journal article" date="2012" name="PLoS ONE">
        <title>Gene sets for utilization of primary and secondary nutrition supplies in the distal gut of endangered iberian lynx.</title>
        <authorList>
            <person name="Alcaide M."/>
            <person name="Messina E."/>
            <person name="Richter M."/>
            <person name="Bargiela R."/>
            <person name="Peplies J."/>
            <person name="Huws S.A."/>
            <person name="Newbold C.J."/>
            <person name="Golyshin P.N."/>
            <person name="Simon M.A."/>
            <person name="Lopez G."/>
            <person name="Yakimov M.M."/>
            <person name="Ferrer M."/>
        </authorList>
    </citation>
    <scope>NUCLEOTIDE SEQUENCE</scope>
</reference>
<dbReference type="Gene3D" id="2.60.40.2340">
    <property type="match status" value="1"/>
</dbReference>
<accession>J9FXR1</accession>
<name>J9FXR1_9ZZZZ</name>
<evidence type="ECO:0000259" key="1">
    <source>
        <dbReference type="Pfam" id="PF13201"/>
    </source>
</evidence>
<feature type="domain" description="Putative carbohydrate metabolism" evidence="1">
    <location>
        <begin position="137"/>
        <end position="380"/>
    </location>
</feature>
<dbReference type="EMBL" id="AMCI01007739">
    <property type="protein sequence ID" value="EJW92129.1"/>
    <property type="molecule type" value="Genomic_DNA"/>
</dbReference>
<gene>
    <name evidence="2" type="ORF">EVA_19764</name>
</gene>
<organism evidence="2">
    <name type="scientific">gut metagenome</name>
    <dbReference type="NCBI Taxonomy" id="749906"/>
    <lineage>
        <taxon>unclassified sequences</taxon>
        <taxon>metagenomes</taxon>
        <taxon>organismal metagenomes</taxon>
    </lineage>
</organism>